<dbReference type="AlphaFoldDB" id="A0A2W2CIG0"/>
<accession>A0A2W2CIG0</accession>
<dbReference type="Proteomes" id="UP000248627">
    <property type="component" value="Unassembled WGS sequence"/>
</dbReference>
<protein>
    <submittedName>
        <fullName evidence="1">Uncharacterized protein</fullName>
    </submittedName>
</protein>
<evidence type="ECO:0000313" key="1">
    <source>
        <dbReference type="EMBL" id="PZF99195.1"/>
    </source>
</evidence>
<name>A0A2W2CIG0_9ACTN</name>
<keyword evidence="2" id="KW-1185">Reference proteome</keyword>
<organism evidence="1 2">
    <name type="scientific">Micromonospora endophytica</name>
    <dbReference type="NCBI Taxonomy" id="515350"/>
    <lineage>
        <taxon>Bacteria</taxon>
        <taxon>Bacillati</taxon>
        <taxon>Actinomycetota</taxon>
        <taxon>Actinomycetes</taxon>
        <taxon>Micromonosporales</taxon>
        <taxon>Micromonosporaceae</taxon>
        <taxon>Micromonospora</taxon>
    </lineage>
</organism>
<proteinExistence type="predicted"/>
<sequence length="161" mass="16243">MRAIPYRLVLIATAAVAALVPVAAVPGAAHAAGPAVVTPAQSAIGSWRTTVTIPGRADSVVTLVFAPRHLVTITGPTGPDGKPLYVGAGLWKLAGDRLSFTVVHPVPAADGSLLGVIHGTQEGAIDGGTFQTTGESYLYKPDATVSGPNPVSMTGVRTAAR</sequence>
<gene>
    <name evidence="1" type="ORF">C1I93_06470</name>
</gene>
<dbReference type="RefSeq" id="WP_111242313.1">
    <property type="nucleotide sequence ID" value="NZ_AP023358.1"/>
</dbReference>
<dbReference type="EMBL" id="POTX01000027">
    <property type="protein sequence ID" value="PZF99195.1"/>
    <property type="molecule type" value="Genomic_DNA"/>
</dbReference>
<comment type="caution">
    <text evidence="1">The sequence shown here is derived from an EMBL/GenBank/DDBJ whole genome shotgun (WGS) entry which is preliminary data.</text>
</comment>
<evidence type="ECO:0000313" key="2">
    <source>
        <dbReference type="Proteomes" id="UP000248627"/>
    </source>
</evidence>
<reference evidence="1 2" key="1">
    <citation type="submission" date="2018-01" db="EMBL/GenBank/DDBJ databases">
        <title>Draft genome sequence of Jishengella endophytica.</title>
        <authorList>
            <person name="Sahin N."/>
            <person name="Ay H."/>
            <person name="Saygin H."/>
        </authorList>
    </citation>
    <scope>NUCLEOTIDE SEQUENCE [LARGE SCALE GENOMIC DNA]</scope>
    <source>
        <strain evidence="1 2">DSM 45430</strain>
    </source>
</reference>